<proteinExistence type="predicted"/>
<gene>
    <name evidence="2" type="ORF">AKAME5_000989900</name>
</gene>
<organism evidence="2 3">
    <name type="scientific">Lates japonicus</name>
    <name type="common">Japanese lates</name>
    <dbReference type="NCBI Taxonomy" id="270547"/>
    <lineage>
        <taxon>Eukaryota</taxon>
        <taxon>Metazoa</taxon>
        <taxon>Chordata</taxon>
        <taxon>Craniata</taxon>
        <taxon>Vertebrata</taxon>
        <taxon>Euteleostomi</taxon>
        <taxon>Actinopterygii</taxon>
        <taxon>Neopterygii</taxon>
        <taxon>Teleostei</taxon>
        <taxon>Neoteleostei</taxon>
        <taxon>Acanthomorphata</taxon>
        <taxon>Carangaria</taxon>
        <taxon>Carangaria incertae sedis</taxon>
        <taxon>Centropomidae</taxon>
        <taxon>Lates</taxon>
    </lineage>
</organism>
<protein>
    <submittedName>
        <fullName evidence="2">Uncharacterized protein</fullName>
    </submittedName>
</protein>
<keyword evidence="3" id="KW-1185">Reference proteome</keyword>
<accession>A0AAD3MMG1</accession>
<dbReference type="EMBL" id="BRZM01000030">
    <property type="protein sequence ID" value="GLD57702.1"/>
    <property type="molecule type" value="Genomic_DNA"/>
</dbReference>
<feature type="region of interest" description="Disordered" evidence="1">
    <location>
        <begin position="54"/>
        <end position="76"/>
    </location>
</feature>
<feature type="compositionally biased region" description="Polar residues" evidence="1">
    <location>
        <begin position="185"/>
        <end position="200"/>
    </location>
</feature>
<evidence type="ECO:0000313" key="2">
    <source>
        <dbReference type="EMBL" id="GLD57702.1"/>
    </source>
</evidence>
<feature type="compositionally biased region" description="Basic residues" evidence="1">
    <location>
        <begin position="236"/>
        <end position="247"/>
    </location>
</feature>
<sequence>MFGRGENSAKGYSILRHLRVYIRWLHGINGRDLTWRPDSGQHVNLPVLTQPRSLRPTCGGGLGREEKRGSLSESGSRTNCKLLSDRSSCIKAWGRPACMLVTTNLIKQSDHYDFADYKCQWPSELFILANRERDVRSTMRGLAAYLSNAESPKMNKGSTAIKGTVSPAHTSVITGHDPLGWKLQPKSSSTSPRARTNRLSLQIPLPVIFPDPESSPDPTSKSDNTPNQDLSPKTKPPLKPKPSRRRHSDSSAFLRSSATPLPVVTLEELCAVHLRQVTHSDESDNVFSEENEEEVKVTTQPRKIPPPVPEKTSMARQIAQLIAHSWQCHTPVTTKTKDENIYASVMKPKPKQTVQRSSLHAKKMGLRLDTSCDRESSTPRFPGREI</sequence>
<comment type="caution">
    <text evidence="2">The sequence shown here is derived from an EMBL/GenBank/DDBJ whole genome shotgun (WGS) entry which is preliminary data.</text>
</comment>
<dbReference type="Proteomes" id="UP001279410">
    <property type="component" value="Unassembled WGS sequence"/>
</dbReference>
<dbReference type="AlphaFoldDB" id="A0AAD3MMG1"/>
<evidence type="ECO:0000313" key="3">
    <source>
        <dbReference type="Proteomes" id="UP001279410"/>
    </source>
</evidence>
<feature type="compositionally biased region" description="Basic and acidic residues" evidence="1">
    <location>
        <begin position="370"/>
        <end position="386"/>
    </location>
</feature>
<evidence type="ECO:0000256" key="1">
    <source>
        <dbReference type="SAM" id="MobiDB-lite"/>
    </source>
</evidence>
<feature type="compositionally biased region" description="Polar residues" evidence="1">
    <location>
        <begin position="216"/>
        <end position="231"/>
    </location>
</feature>
<feature type="region of interest" description="Disordered" evidence="1">
    <location>
        <begin position="169"/>
        <end position="254"/>
    </location>
</feature>
<feature type="region of interest" description="Disordered" evidence="1">
    <location>
        <begin position="279"/>
        <end position="310"/>
    </location>
</feature>
<reference evidence="2" key="1">
    <citation type="submission" date="2022-08" db="EMBL/GenBank/DDBJ databases">
        <title>Genome sequencing of akame (Lates japonicus).</title>
        <authorList>
            <person name="Hashiguchi Y."/>
            <person name="Takahashi H."/>
        </authorList>
    </citation>
    <scope>NUCLEOTIDE SEQUENCE</scope>
    <source>
        <strain evidence="2">Kochi</strain>
    </source>
</reference>
<name>A0AAD3MMG1_LATJO</name>
<feature type="region of interest" description="Disordered" evidence="1">
    <location>
        <begin position="345"/>
        <end position="386"/>
    </location>
</feature>
<feature type="compositionally biased region" description="Acidic residues" evidence="1">
    <location>
        <begin position="283"/>
        <end position="293"/>
    </location>
</feature>